<dbReference type="EMBL" id="OFSQ01000008">
    <property type="protein sequence ID" value="SOY46250.1"/>
    <property type="molecule type" value="Genomic_DNA"/>
</dbReference>
<dbReference type="SUPFAM" id="SSF159888">
    <property type="entry name" value="YdhG-like"/>
    <property type="match status" value="1"/>
</dbReference>
<dbReference type="Pfam" id="PF08818">
    <property type="entry name" value="DUF1801"/>
    <property type="match status" value="1"/>
</dbReference>
<dbReference type="AlphaFoldDB" id="A0A975WVK7"/>
<dbReference type="InterPro" id="IPR014922">
    <property type="entry name" value="YdhG-like"/>
</dbReference>
<reference evidence="3 4" key="1">
    <citation type="submission" date="2018-01" db="EMBL/GenBank/DDBJ databases">
        <authorList>
            <person name="Clerissi C."/>
        </authorList>
    </citation>
    <scope>NUCLEOTIDE SEQUENCE [LARGE SCALE GENOMIC DNA]</scope>
    <source>
        <strain evidence="3">Cupriavidus sp. LMG 19464</strain>
    </source>
</reference>
<name>A0A975WVK7_9BURK</name>
<feature type="domain" description="YdhG-like" evidence="2">
    <location>
        <begin position="59"/>
        <end position="152"/>
    </location>
</feature>
<feature type="region of interest" description="Disordered" evidence="1">
    <location>
        <begin position="1"/>
        <end position="45"/>
    </location>
</feature>
<evidence type="ECO:0000259" key="2">
    <source>
        <dbReference type="Pfam" id="PF08818"/>
    </source>
</evidence>
<protein>
    <recommendedName>
        <fullName evidence="2">YdhG-like domain-containing protein</fullName>
    </recommendedName>
</protein>
<comment type="caution">
    <text evidence="3">The sequence shown here is derived from an EMBL/GenBank/DDBJ whole genome shotgun (WGS) entry which is preliminary data.</text>
</comment>
<evidence type="ECO:0000256" key="1">
    <source>
        <dbReference type="SAM" id="MobiDB-lite"/>
    </source>
</evidence>
<dbReference type="RefSeq" id="WP_116356658.1">
    <property type="nucleotide sequence ID" value="NZ_LT976853.1"/>
</dbReference>
<sequence length="160" mass="17550">MANSTSGTPARGARKPAQKAATRPATGKPALLAGGNPQIPKGDGDAPVQAYLAAMPGWKQDAGRRLDALVERNVPDVIKAVRWNSPFYGRPGQGWFLSFHCMTRYIKVAFFRGMSLDPVPPVESKDKDTRYFHIHEGEAFDEAQLAHWIRQAAALPGWKP</sequence>
<dbReference type="OrthoDB" id="9811812at2"/>
<evidence type="ECO:0000313" key="3">
    <source>
        <dbReference type="EMBL" id="SOY46250.1"/>
    </source>
</evidence>
<accession>A0A975WVK7</accession>
<evidence type="ECO:0000313" key="4">
    <source>
        <dbReference type="Proteomes" id="UP000256780"/>
    </source>
</evidence>
<dbReference type="Proteomes" id="UP000256780">
    <property type="component" value="Chromosome CBM2587_a"/>
</dbReference>
<proteinExistence type="predicted"/>
<gene>
    <name evidence="3" type="ORF">CBM2587_A160127</name>
</gene>
<dbReference type="Gene3D" id="3.90.1150.200">
    <property type="match status" value="1"/>
</dbReference>
<organism evidence="3 4">
    <name type="scientific">Cupriavidus taiwanensis</name>
    <dbReference type="NCBI Taxonomy" id="164546"/>
    <lineage>
        <taxon>Bacteria</taxon>
        <taxon>Pseudomonadati</taxon>
        <taxon>Pseudomonadota</taxon>
        <taxon>Betaproteobacteria</taxon>
        <taxon>Burkholderiales</taxon>
        <taxon>Burkholderiaceae</taxon>
        <taxon>Cupriavidus</taxon>
    </lineage>
</organism>